<dbReference type="InterPro" id="IPR014832">
    <property type="entry name" value="TnsA_C"/>
</dbReference>
<dbReference type="InterPro" id="IPR036388">
    <property type="entry name" value="WH-like_DNA-bd_sf"/>
</dbReference>
<dbReference type="SUPFAM" id="SSF52980">
    <property type="entry name" value="Restriction endonuclease-like"/>
    <property type="match status" value="1"/>
</dbReference>
<evidence type="ECO:0000259" key="1">
    <source>
        <dbReference type="Pfam" id="PF08721"/>
    </source>
</evidence>
<keyword evidence="4" id="KW-1185">Reference proteome</keyword>
<dbReference type="EMBL" id="JBHUEK010000028">
    <property type="protein sequence ID" value="MFD1780813.1"/>
    <property type="molecule type" value="Genomic_DNA"/>
</dbReference>
<reference evidence="4" key="1">
    <citation type="journal article" date="2019" name="Int. J. Syst. Evol. Microbiol.">
        <title>The Global Catalogue of Microorganisms (GCM) 10K type strain sequencing project: providing services to taxonomists for standard genome sequencing and annotation.</title>
        <authorList>
            <consortium name="The Broad Institute Genomics Platform"/>
            <consortium name="The Broad Institute Genome Sequencing Center for Infectious Disease"/>
            <person name="Wu L."/>
            <person name="Ma J."/>
        </authorList>
    </citation>
    <scope>NUCLEOTIDE SEQUENCE [LARGE SCALE GENOMIC DNA]</scope>
    <source>
        <strain evidence="4">CCUG 15531</strain>
    </source>
</reference>
<dbReference type="Pfam" id="PF08721">
    <property type="entry name" value="Tn7_Tnp_TnsA_C"/>
    <property type="match status" value="1"/>
</dbReference>
<dbReference type="RefSeq" id="WP_388040628.1">
    <property type="nucleotide sequence ID" value="NZ_JBHUEK010000028.1"/>
</dbReference>
<keyword evidence="3" id="KW-0378">Hydrolase</keyword>
<comment type="caution">
    <text evidence="3">The sequence shown here is derived from an EMBL/GenBank/DDBJ whole genome shotgun (WGS) entry which is preliminary data.</text>
</comment>
<protein>
    <submittedName>
        <fullName evidence="3">TnsA endonuclease N-terminal domain-containing protein</fullName>
    </submittedName>
</protein>
<dbReference type="Pfam" id="PF08722">
    <property type="entry name" value="Tn7_TnsA-like_N"/>
    <property type="match status" value="1"/>
</dbReference>
<dbReference type="Gene3D" id="3.40.1350.10">
    <property type="match status" value="1"/>
</dbReference>
<gene>
    <name evidence="3" type="ORF">ACFSFW_19350</name>
</gene>
<dbReference type="GO" id="GO:0004519">
    <property type="term" value="F:endonuclease activity"/>
    <property type="evidence" value="ECO:0007669"/>
    <property type="project" value="UniProtKB-KW"/>
</dbReference>
<dbReference type="Proteomes" id="UP001597227">
    <property type="component" value="Unassembled WGS sequence"/>
</dbReference>
<evidence type="ECO:0000313" key="3">
    <source>
        <dbReference type="EMBL" id="MFD1780813.1"/>
    </source>
</evidence>
<dbReference type="InterPro" id="IPR011335">
    <property type="entry name" value="Restrct_endonuc-II-like"/>
</dbReference>
<dbReference type="InterPro" id="IPR014833">
    <property type="entry name" value="TnsA_N"/>
</dbReference>
<keyword evidence="3" id="KW-0540">Nuclease</keyword>
<feature type="domain" description="TnsA endonuclease N-terminal" evidence="2">
    <location>
        <begin position="75"/>
        <end position="169"/>
    </location>
</feature>
<dbReference type="Gene3D" id="1.10.10.10">
    <property type="entry name" value="Winged helix-like DNA-binding domain superfamily/Winged helix DNA-binding domain"/>
    <property type="match status" value="1"/>
</dbReference>
<name>A0ABW4MS98_9BACI</name>
<dbReference type="CDD" id="cd22362">
    <property type="entry name" value="TnsA_endonuclease-like"/>
    <property type="match status" value="1"/>
</dbReference>
<organism evidence="3 4">
    <name type="scientific">Fredinandcohnia salidurans</name>
    <dbReference type="NCBI Taxonomy" id="2595041"/>
    <lineage>
        <taxon>Bacteria</taxon>
        <taxon>Bacillati</taxon>
        <taxon>Bacillota</taxon>
        <taxon>Bacilli</taxon>
        <taxon>Bacillales</taxon>
        <taxon>Bacillaceae</taxon>
        <taxon>Fredinandcohnia</taxon>
    </lineage>
</organism>
<keyword evidence="3" id="KW-0255">Endonuclease</keyword>
<sequence>MAKRRREMSAKSIERRIKEGRGRGHFSNYKPWLTIHDVPSHGVVTRIKGWKSGRLHHLLSEHYELAHFYQMEWEADVIDIREQYPLLPLEKTLFIAEKLGIKHPVDPKTKQPIIMTTDMLLTVKDGDEYRFIAHTIKPVSKLNKRVIEKFQIEKEFFKDLGIEWALITENEINYDLVKNVEWVHSARFIDDLYHPITLDLIMEIQPLLLMELQKGDKPLAKVTLDADSQYGLPKGTCIQIVRYLIANRYWEVAMSKRILPTLKPLRILATNNFKEEQSDEYIC</sequence>
<accession>A0ABW4MS98</accession>
<proteinExistence type="predicted"/>
<feature type="domain" description="TnsA endonuclease C-terminal" evidence="1">
    <location>
        <begin position="171"/>
        <end position="254"/>
    </location>
</feature>
<dbReference type="InterPro" id="IPR011856">
    <property type="entry name" value="tRNA_endonuc-like_dom_sf"/>
</dbReference>
<evidence type="ECO:0000259" key="2">
    <source>
        <dbReference type="Pfam" id="PF08722"/>
    </source>
</evidence>
<evidence type="ECO:0000313" key="4">
    <source>
        <dbReference type="Proteomes" id="UP001597227"/>
    </source>
</evidence>